<dbReference type="EMBL" id="JANPWB010000002">
    <property type="protein sequence ID" value="KAJ1209346.1"/>
    <property type="molecule type" value="Genomic_DNA"/>
</dbReference>
<protein>
    <submittedName>
        <fullName evidence="1">Uncharacterized protein</fullName>
    </submittedName>
</protein>
<reference evidence="1" key="1">
    <citation type="journal article" date="2022" name="bioRxiv">
        <title>Sequencing and chromosome-scale assembly of the giantPleurodeles waltlgenome.</title>
        <authorList>
            <person name="Brown T."/>
            <person name="Elewa A."/>
            <person name="Iarovenko S."/>
            <person name="Subramanian E."/>
            <person name="Araus A.J."/>
            <person name="Petzold A."/>
            <person name="Susuki M."/>
            <person name="Suzuki K.-i.T."/>
            <person name="Hayashi T."/>
            <person name="Toyoda A."/>
            <person name="Oliveira C."/>
            <person name="Osipova E."/>
            <person name="Leigh N.D."/>
            <person name="Simon A."/>
            <person name="Yun M.H."/>
        </authorList>
    </citation>
    <scope>NUCLEOTIDE SEQUENCE</scope>
    <source>
        <strain evidence="1">20211129_DDA</strain>
        <tissue evidence="1">Liver</tissue>
    </source>
</reference>
<dbReference type="Proteomes" id="UP001066276">
    <property type="component" value="Chromosome 1_2"/>
</dbReference>
<comment type="caution">
    <text evidence="1">The sequence shown here is derived from an EMBL/GenBank/DDBJ whole genome shotgun (WGS) entry which is preliminary data.</text>
</comment>
<evidence type="ECO:0000313" key="2">
    <source>
        <dbReference type="Proteomes" id="UP001066276"/>
    </source>
</evidence>
<gene>
    <name evidence="1" type="ORF">NDU88_004724</name>
</gene>
<organism evidence="1 2">
    <name type="scientific">Pleurodeles waltl</name>
    <name type="common">Iberian ribbed newt</name>
    <dbReference type="NCBI Taxonomy" id="8319"/>
    <lineage>
        <taxon>Eukaryota</taxon>
        <taxon>Metazoa</taxon>
        <taxon>Chordata</taxon>
        <taxon>Craniata</taxon>
        <taxon>Vertebrata</taxon>
        <taxon>Euteleostomi</taxon>
        <taxon>Amphibia</taxon>
        <taxon>Batrachia</taxon>
        <taxon>Caudata</taxon>
        <taxon>Salamandroidea</taxon>
        <taxon>Salamandridae</taxon>
        <taxon>Pleurodelinae</taxon>
        <taxon>Pleurodeles</taxon>
    </lineage>
</organism>
<sequence length="67" mass="7741">MRRQRLLGWLVVEPEADGADRPQGARNKSWEREKSCRLRGAEAGQESALRRYAGRWESCVVLQHLYG</sequence>
<evidence type="ECO:0000313" key="1">
    <source>
        <dbReference type="EMBL" id="KAJ1209346.1"/>
    </source>
</evidence>
<accession>A0AAV7W8P5</accession>
<dbReference type="AlphaFoldDB" id="A0AAV7W8P5"/>
<proteinExistence type="predicted"/>
<keyword evidence="2" id="KW-1185">Reference proteome</keyword>
<name>A0AAV7W8P5_PLEWA</name>